<dbReference type="PANTHER" id="PTHR31672:SF13">
    <property type="entry name" value="F-BOX PROTEIN CPR30-LIKE"/>
    <property type="match status" value="1"/>
</dbReference>
<protein>
    <recommendedName>
        <fullName evidence="4">DUF295 domain-containing protein</fullName>
    </recommendedName>
</protein>
<reference evidence="2" key="1">
    <citation type="journal article" date="2018" name="DNA Res.">
        <title>Multiple hybrid de novo genome assembly of finger millet, an orphan allotetraploid crop.</title>
        <authorList>
            <person name="Hatakeyama M."/>
            <person name="Aluri S."/>
            <person name="Balachadran M.T."/>
            <person name="Sivarajan S.R."/>
            <person name="Patrignani A."/>
            <person name="Gruter S."/>
            <person name="Poveda L."/>
            <person name="Shimizu-Inatsugi R."/>
            <person name="Baeten J."/>
            <person name="Francoijs K.J."/>
            <person name="Nataraja K.N."/>
            <person name="Reddy Y.A.N."/>
            <person name="Phadnis S."/>
            <person name="Ravikumar R.L."/>
            <person name="Schlapbach R."/>
            <person name="Sreeman S.M."/>
            <person name="Shimizu K.K."/>
        </authorList>
    </citation>
    <scope>NUCLEOTIDE SEQUENCE</scope>
</reference>
<feature type="compositionally biased region" description="Acidic residues" evidence="1">
    <location>
        <begin position="7"/>
        <end position="19"/>
    </location>
</feature>
<comment type="caution">
    <text evidence="2">The sequence shown here is derived from an EMBL/GenBank/DDBJ whole genome shotgun (WGS) entry which is preliminary data.</text>
</comment>
<proteinExistence type="predicted"/>
<dbReference type="InterPro" id="IPR050796">
    <property type="entry name" value="SCF_F-box_component"/>
</dbReference>
<dbReference type="Proteomes" id="UP001054889">
    <property type="component" value="Unassembled WGS sequence"/>
</dbReference>
<accession>A0AAV5FIJ8</accession>
<evidence type="ECO:0000313" key="2">
    <source>
        <dbReference type="EMBL" id="GJN35593.1"/>
    </source>
</evidence>
<organism evidence="2 3">
    <name type="scientific">Eleusine coracana subsp. coracana</name>
    <dbReference type="NCBI Taxonomy" id="191504"/>
    <lineage>
        <taxon>Eukaryota</taxon>
        <taxon>Viridiplantae</taxon>
        <taxon>Streptophyta</taxon>
        <taxon>Embryophyta</taxon>
        <taxon>Tracheophyta</taxon>
        <taxon>Spermatophyta</taxon>
        <taxon>Magnoliopsida</taxon>
        <taxon>Liliopsida</taxon>
        <taxon>Poales</taxon>
        <taxon>Poaceae</taxon>
        <taxon>PACMAD clade</taxon>
        <taxon>Chloridoideae</taxon>
        <taxon>Cynodonteae</taxon>
        <taxon>Eleusininae</taxon>
        <taxon>Eleusine</taxon>
    </lineage>
</organism>
<feature type="compositionally biased region" description="Low complexity" evidence="1">
    <location>
        <begin position="71"/>
        <end position="85"/>
    </location>
</feature>
<evidence type="ECO:0000313" key="3">
    <source>
        <dbReference type="Proteomes" id="UP001054889"/>
    </source>
</evidence>
<evidence type="ECO:0000256" key="1">
    <source>
        <dbReference type="SAM" id="MobiDB-lite"/>
    </source>
</evidence>
<name>A0AAV5FIJ8_ELECO</name>
<keyword evidence="3" id="KW-1185">Reference proteome</keyword>
<sequence>MAAAVDQDSDLDSWVDIDPDNPANSSDDDAGVRSLSSGRTTPDCCSDDEHLGDLALSSRRRSRAPSPPSPTTTAPTTSTTSPTPSYASFDPIRSWSEKVLVPDPSFSACNESVTVLASTRGLVCLRANASGNYIVANPATYERVRLPRHACDHSAYGDPAVVITFENAYTCCDDHRDHYHVVVAFPLGDGVYAYESFSSRTWEWTVAAGVDAVEQVISASGVGALGRAFWRTTLGYFLCYNPAAGAATLVPAPQEVLDWPYWELGCMDNTLCVTCMNELVKSVAVTRLQLETSEDGAEVFNWSFGSYFEGGCLRNRRGVELLRSQGPEVVFWDPNLELVFAMDTEGRTTRTIGPLSGRQYYSDFIPYVSSSTGITR</sequence>
<dbReference type="EMBL" id="BQKI01000088">
    <property type="protein sequence ID" value="GJN35593.1"/>
    <property type="molecule type" value="Genomic_DNA"/>
</dbReference>
<reference evidence="2" key="2">
    <citation type="submission" date="2021-12" db="EMBL/GenBank/DDBJ databases">
        <title>Resequencing data analysis of finger millet.</title>
        <authorList>
            <person name="Hatakeyama M."/>
            <person name="Aluri S."/>
            <person name="Balachadran M.T."/>
            <person name="Sivarajan S.R."/>
            <person name="Poveda L."/>
            <person name="Shimizu-Inatsugi R."/>
            <person name="Schlapbach R."/>
            <person name="Sreeman S.M."/>
            <person name="Shimizu K.K."/>
        </authorList>
    </citation>
    <scope>NUCLEOTIDE SEQUENCE</scope>
</reference>
<dbReference type="AlphaFoldDB" id="A0AAV5FIJ8"/>
<feature type="region of interest" description="Disordered" evidence="1">
    <location>
        <begin position="1"/>
        <end position="87"/>
    </location>
</feature>
<dbReference type="PANTHER" id="PTHR31672">
    <property type="entry name" value="BNACNNG10540D PROTEIN"/>
    <property type="match status" value="1"/>
</dbReference>
<evidence type="ECO:0008006" key="4">
    <source>
        <dbReference type="Google" id="ProtNLM"/>
    </source>
</evidence>
<gene>
    <name evidence="2" type="primary">gb24385</name>
    <name evidence="2" type="ORF">PR202_gb24385</name>
</gene>